<name>A0A7K6C6L4_PTIVI</name>
<feature type="domain" description="BTB" evidence="3">
    <location>
        <begin position="79"/>
        <end position="143"/>
    </location>
</feature>
<dbReference type="Pfam" id="PF24681">
    <property type="entry name" value="Kelch_KLHDC2_KLHL20_DRC7"/>
    <property type="match status" value="1"/>
</dbReference>
<dbReference type="PROSITE" id="PS50097">
    <property type="entry name" value="BTB"/>
    <property type="match status" value="1"/>
</dbReference>
<dbReference type="Gene3D" id="1.25.40.420">
    <property type="match status" value="1"/>
</dbReference>
<dbReference type="PANTHER" id="PTHR45632">
    <property type="entry name" value="LD33804P"/>
    <property type="match status" value="1"/>
</dbReference>
<keyword evidence="1" id="KW-0880">Kelch repeat</keyword>
<keyword evidence="5" id="KW-1185">Reference proteome</keyword>
<dbReference type="PANTHER" id="PTHR45632:SF17">
    <property type="entry name" value="KELCH-LIKE PROTEIN 31"/>
    <property type="match status" value="1"/>
</dbReference>
<dbReference type="GO" id="GO:0005634">
    <property type="term" value="C:nucleus"/>
    <property type="evidence" value="ECO:0007669"/>
    <property type="project" value="TreeGrafter"/>
</dbReference>
<proteinExistence type="predicted"/>
<evidence type="ECO:0000313" key="4">
    <source>
        <dbReference type="EMBL" id="NWV09768.1"/>
    </source>
</evidence>
<gene>
    <name evidence="4" type="primary">Klhl31_0</name>
    <name evidence="4" type="ORF">PTIVIO_R07455</name>
</gene>
<protein>
    <submittedName>
        <fullName evidence="4">KLH31 protein</fullName>
    </submittedName>
</protein>
<dbReference type="InterPro" id="IPR015915">
    <property type="entry name" value="Kelch-typ_b-propeller"/>
</dbReference>
<dbReference type="Pfam" id="PF07707">
    <property type="entry name" value="BACK"/>
    <property type="match status" value="1"/>
</dbReference>
<comment type="caution">
    <text evidence="4">The sequence shown here is derived from an EMBL/GenBank/DDBJ whole genome shotgun (WGS) entry which is preliminary data.</text>
</comment>
<dbReference type="SMART" id="SM00225">
    <property type="entry name" value="BTB"/>
    <property type="match status" value="1"/>
</dbReference>
<evidence type="ECO:0000259" key="3">
    <source>
        <dbReference type="PROSITE" id="PS50097"/>
    </source>
</evidence>
<dbReference type="InterPro" id="IPR011705">
    <property type="entry name" value="BACK"/>
</dbReference>
<dbReference type="GO" id="GO:0005737">
    <property type="term" value="C:cytoplasm"/>
    <property type="evidence" value="ECO:0007669"/>
    <property type="project" value="UniProtKB-ARBA"/>
</dbReference>
<dbReference type="PIRSF" id="PIRSF037037">
    <property type="entry name" value="Kelch-like_protein_gigaxonin"/>
    <property type="match status" value="1"/>
</dbReference>
<feature type="non-terminal residue" evidence="4">
    <location>
        <position position="1"/>
    </location>
</feature>
<dbReference type="SUPFAM" id="SSF54695">
    <property type="entry name" value="POZ domain"/>
    <property type="match status" value="1"/>
</dbReference>
<dbReference type="Gene3D" id="2.120.10.80">
    <property type="entry name" value="Kelch-type beta propeller"/>
    <property type="match status" value="1"/>
</dbReference>
<dbReference type="InterPro" id="IPR000210">
    <property type="entry name" value="BTB/POZ_dom"/>
</dbReference>
<sequence>MAPKKKTPMKLKVEKRDASIAPGRVEDALLDVEHLHHWNRLHDSGSNSFHCTATEVEAPEHGAALLEGMNQMRQERFLCDLTIATKTKSFEVHKLILASCSQYIHGLLQRDPGLCHVELRDVSPLGLAATIAFAYAGTLSLSLHTIGSTIAAAKRLQVPALLGLCSDFLMQEMAVENCVYIANISGTYGLDQVKDATRKFIRENFMEFSKTDQFMKLPFGQVNELLMDDGLQIPSEVAAFQAAVKWLEFDPKRVRHAADLLSNVRFGTISAPDLVNHVQPVPRMMQDPRCHKLLVDAMNYHLLPHHQNSLQSRRTRIRGGQRVLVTVGGRLALSEKALSRDISYRDTQGNWNKLTEMPAKSFNQCVVVMDGFIYIAGGEDQNDARNQAKHAVSTLSRYDPRFNTWLHLASMEHRRSHFSLSACDGLLYAVGGRNAQGPLASVECYVPTTNSWHSKAGLETPRCCHATAVIHGRLLVTGGYISHAYSRTVCCYEPGADSWREQARLGTPRGWHCAATVADRAYVLGGSQLGPHGERVDVMAVECYSPLTGQWSSLAPLPTGVSTAGVALLEGRLCLVGGWNESGKRYQKCVQCYNPDLNEWAEDEELPEAIVGVSCCTITLPRPLSSGSRASSVASAAAS</sequence>
<dbReference type="EMBL" id="VZRJ01008172">
    <property type="protein sequence ID" value="NWV09768.1"/>
    <property type="molecule type" value="Genomic_DNA"/>
</dbReference>
<dbReference type="Gene3D" id="3.30.710.10">
    <property type="entry name" value="Potassium Channel Kv1.1, Chain A"/>
    <property type="match status" value="1"/>
</dbReference>
<dbReference type="Proteomes" id="UP000584880">
    <property type="component" value="Unassembled WGS sequence"/>
</dbReference>
<dbReference type="InterPro" id="IPR006652">
    <property type="entry name" value="Kelch_1"/>
</dbReference>
<organism evidence="4 5">
    <name type="scientific">Ptilonorhynchus violaceus</name>
    <name type="common">Satin bowerbird</name>
    <name type="synonym">Pyrrhocorax violaceus</name>
    <dbReference type="NCBI Taxonomy" id="28724"/>
    <lineage>
        <taxon>Eukaryota</taxon>
        <taxon>Metazoa</taxon>
        <taxon>Chordata</taxon>
        <taxon>Craniata</taxon>
        <taxon>Vertebrata</taxon>
        <taxon>Euteleostomi</taxon>
        <taxon>Archelosauria</taxon>
        <taxon>Archosauria</taxon>
        <taxon>Dinosauria</taxon>
        <taxon>Saurischia</taxon>
        <taxon>Theropoda</taxon>
        <taxon>Coelurosauria</taxon>
        <taxon>Aves</taxon>
        <taxon>Neognathae</taxon>
        <taxon>Neoaves</taxon>
        <taxon>Telluraves</taxon>
        <taxon>Australaves</taxon>
        <taxon>Passeriformes</taxon>
        <taxon>Ptilonorhynchidae</taxon>
        <taxon>Ptilonorhynchus</taxon>
    </lineage>
</organism>
<dbReference type="InterPro" id="IPR011333">
    <property type="entry name" value="SKP1/BTB/POZ_sf"/>
</dbReference>
<reference evidence="4 5" key="1">
    <citation type="submission" date="2019-09" db="EMBL/GenBank/DDBJ databases">
        <title>Bird 10,000 Genomes (B10K) Project - Family phase.</title>
        <authorList>
            <person name="Zhang G."/>
        </authorList>
    </citation>
    <scope>NUCLEOTIDE SEQUENCE [LARGE SCALE GENOMIC DNA]</scope>
    <source>
        <strain evidence="4">B10K-DU-012-10</strain>
        <tissue evidence="4">Blood</tissue>
    </source>
</reference>
<evidence type="ECO:0000256" key="2">
    <source>
        <dbReference type="ARBA" id="ARBA00022737"/>
    </source>
</evidence>
<feature type="non-terminal residue" evidence="4">
    <location>
        <position position="639"/>
    </location>
</feature>
<dbReference type="AlphaFoldDB" id="A0A7K6C6L4"/>
<keyword evidence="2" id="KW-0677">Repeat</keyword>
<evidence type="ECO:0000256" key="1">
    <source>
        <dbReference type="ARBA" id="ARBA00022441"/>
    </source>
</evidence>
<dbReference type="Pfam" id="PF00651">
    <property type="entry name" value="BTB"/>
    <property type="match status" value="1"/>
</dbReference>
<evidence type="ECO:0000313" key="5">
    <source>
        <dbReference type="Proteomes" id="UP000584880"/>
    </source>
</evidence>
<dbReference type="InterPro" id="IPR017096">
    <property type="entry name" value="BTB-kelch_protein"/>
</dbReference>
<dbReference type="SMART" id="SM00875">
    <property type="entry name" value="BACK"/>
    <property type="match status" value="1"/>
</dbReference>
<accession>A0A7K6C6L4</accession>
<dbReference type="SMART" id="SM00612">
    <property type="entry name" value="Kelch"/>
    <property type="match status" value="6"/>
</dbReference>
<dbReference type="SUPFAM" id="SSF117281">
    <property type="entry name" value="Kelch motif"/>
    <property type="match status" value="1"/>
</dbReference>